<dbReference type="InterPro" id="IPR018247">
    <property type="entry name" value="EF_Hand_1_Ca_BS"/>
</dbReference>
<dbReference type="Proteomes" id="UP000623301">
    <property type="component" value="Unassembled WGS sequence"/>
</dbReference>
<dbReference type="EMBL" id="JAEHFJ010000004">
    <property type="protein sequence ID" value="MBJ2174459.1"/>
    <property type="molecule type" value="Genomic_DNA"/>
</dbReference>
<evidence type="ECO:0000259" key="1">
    <source>
        <dbReference type="PROSITE" id="PS50222"/>
    </source>
</evidence>
<comment type="caution">
    <text evidence="2">The sequence shown here is derived from an EMBL/GenBank/DDBJ whole genome shotgun (WGS) entry which is preliminary data.</text>
</comment>
<dbReference type="SUPFAM" id="SSF47473">
    <property type="entry name" value="EF-hand"/>
    <property type="match status" value="1"/>
</dbReference>
<dbReference type="Pfam" id="PF13202">
    <property type="entry name" value="EF-hand_5"/>
    <property type="match status" value="3"/>
</dbReference>
<organism evidence="2 3">
    <name type="scientific">Aureibaculum flavum</name>
    <dbReference type="NCBI Taxonomy" id="2795986"/>
    <lineage>
        <taxon>Bacteria</taxon>
        <taxon>Pseudomonadati</taxon>
        <taxon>Bacteroidota</taxon>
        <taxon>Flavobacteriia</taxon>
        <taxon>Flavobacteriales</taxon>
        <taxon>Flavobacteriaceae</taxon>
        <taxon>Aureibaculum</taxon>
    </lineage>
</organism>
<feature type="domain" description="EF-hand" evidence="1">
    <location>
        <begin position="129"/>
        <end position="164"/>
    </location>
</feature>
<dbReference type="InterPro" id="IPR011992">
    <property type="entry name" value="EF-hand-dom_pair"/>
</dbReference>
<evidence type="ECO:0000313" key="3">
    <source>
        <dbReference type="Proteomes" id="UP000623301"/>
    </source>
</evidence>
<feature type="domain" description="EF-hand" evidence="1">
    <location>
        <begin position="39"/>
        <end position="74"/>
    </location>
</feature>
<dbReference type="InterPro" id="IPR002048">
    <property type="entry name" value="EF_hand_dom"/>
</dbReference>
<evidence type="ECO:0000313" key="2">
    <source>
        <dbReference type="EMBL" id="MBJ2174459.1"/>
    </source>
</evidence>
<dbReference type="SMART" id="SM00054">
    <property type="entry name" value="EFh"/>
    <property type="match status" value="2"/>
</dbReference>
<dbReference type="PROSITE" id="PS50222">
    <property type="entry name" value="EF_HAND_2"/>
    <property type="match status" value="2"/>
</dbReference>
<dbReference type="PROSITE" id="PS00018">
    <property type="entry name" value="EF_HAND_1"/>
    <property type="match status" value="1"/>
</dbReference>
<gene>
    <name evidence="2" type="ORF">JBL43_09440</name>
</gene>
<sequence length="172" mass="19413">MKNYNLKITLTILFTLFYVSIYAQRRGGQRGGNRGGQNGGQQDAAQIFKKLDTNNDAKIDVDEASKAKRGNISQNFDNIDTNDDKFIDLAELEASLNGRARKKESAENIMKAADDNKDGKLNKLEIAAKEQLFLTNNFDAIDTNRDNEIDLEELKAYMAKSDTKKTKKRKKN</sequence>
<name>A0ABS0WR48_9FLAO</name>
<proteinExistence type="predicted"/>
<protein>
    <submittedName>
        <fullName evidence="2">EF-hand domain-containing protein</fullName>
    </submittedName>
</protein>
<dbReference type="Gene3D" id="1.10.238.10">
    <property type="entry name" value="EF-hand"/>
    <property type="match status" value="2"/>
</dbReference>
<reference evidence="2 3" key="1">
    <citation type="submission" date="2020-12" db="EMBL/GenBank/DDBJ databases">
        <title>Aureibaculum luteum sp. nov. and Aureibaculum flavum sp. nov., novel members of the family Flavobacteriaceae isolated from Antarctic intertidal sediments.</title>
        <authorList>
            <person name="He X."/>
            <person name="Zhang X."/>
        </authorList>
    </citation>
    <scope>NUCLEOTIDE SEQUENCE [LARGE SCALE GENOMIC DNA]</scope>
    <source>
        <strain evidence="2 3">A20</strain>
    </source>
</reference>
<keyword evidence="3" id="KW-1185">Reference proteome</keyword>
<dbReference type="RefSeq" id="WP_198841203.1">
    <property type="nucleotide sequence ID" value="NZ_JAEHFJ010000004.1"/>
</dbReference>
<accession>A0ABS0WR48</accession>